<protein>
    <recommendedName>
        <fullName evidence="2">histidine kinase</fullName>
        <ecNumber evidence="2">2.7.13.3</ecNumber>
    </recommendedName>
</protein>
<evidence type="ECO:0000256" key="1">
    <source>
        <dbReference type="ARBA" id="ARBA00000085"/>
    </source>
</evidence>
<keyword evidence="6" id="KW-0902">Two-component regulatory system</keyword>
<dbReference type="STRING" id="390241.SAMN04488023_10213"/>
<dbReference type="SUPFAM" id="SSF47384">
    <property type="entry name" value="Homodimeric domain of signal transducing histidine kinase"/>
    <property type="match status" value="1"/>
</dbReference>
<dbReference type="InterPro" id="IPR003594">
    <property type="entry name" value="HATPase_dom"/>
</dbReference>
<evidence type="ECO:0000313" key="8">
    <source>
        <dbReference type="EMBL" id="SEQ88678.1"/>
    </source>
</evidence>
<dbReference type="InterPro" id="IPR003661">
    <property type="entry name" value="HisK_dim/P_dom"/>
</dbReference>
<dbReference type="CDD" id="cd00075">
    <property type="entry name" value="HATPase"/>
    <property type="match status" value="1"/>
</dbReference>
<dbReference type="PRINTS" id="PR00344">
    <property type="entry name" value="BCTRLSENSOR"/>
</dbReference>
<dbReference type="EMBL" id="FOGG01000002">
    <property type="protein sequence ID" value="SEQ88678.1"/>
    <property type="molecule type" value="Genomic_DNA"/>
</dbReference>
<evidence type="ECO:0000313" key="9">
    <source>
        <dbReference type="Proteomes" id="UP000199572"/>
    </source>
</evidence>
<feature type="domain" description="Histidine kinase" evidence="7">
    <location>
        <begin position="1"/>
        <end position="211"/>
    </location>
</feature>
<evidence type="ECO:0000256" key="5">
    <source>
        <dbReference type="ARBA" id="ARBA00022777"/>
    </source>
</evidence>
<dbReference type="AlphaFoldDB" id="A0A1H9JPG0"/>
<dbReference type="Proteomes" id="UP000199572">
    <property type="component" value="Unassembled WGS sequence"/>
</dbReference>
<keyword evidence="3" id="KW-0597">Phosphoprotein</keyword>
<accession>A0A1H9JPG0</accession>
<evidence type="ECO:0000256" key="6">
    <source>
        <dbReference type="ARBA" id="ARBA00023012"/>
    </source>
</evidence>
<dbReference type="OrthoDB" id="9810447at2"/>
<keyword evidence="4" id="KW-0808">Transferase</keyword>
<comment type="catalytic activity">
    <reaction evidence="1">
        <text>ATP + protein L-histidine = ADP + protein N-phospho-L-histidine.</text>
        <dbReference type="EC" id="2.7.13.3"/>
    </reaction>
</comment>
<dbReference type="InterPro" id="IPR050736">
    <property type="entry name" value="Sensor_HK_Regulatory"/>
</dbReference>
<keyword evidence="5 8" id="KW-0418">Kinase</keyword>
<keyword evidence="9" id="KW-1185">Reference proteome</keyword>
<dbReference type="SMART" id="SM00387">
    <property type="entry name" value="HATPase_c"/>
    <property type="match status" value="1"/>
</dbReference>
<dbReference type="PANTHER" id="PTHR43711:SF1">
    <property type="entry name" value="HISTIDINE KINASE 1"/>
    <property type="match status" value="1"/>
</dbReference>
<dbReference type="RefSeq" id="WP_090880407.1">
    <property type="nucleotide sequence ID" value="NZ_FOGG01000002.1"/>
</dbReference>
<dbReference type="SUPFAM" id="SSF55874">
    <property type="entry name" value="ATPase domain of HSP90 chaperone/DNA topoisomerase II/histidine kinase"/>
    <property type="match status" value="1"/>
</dbReference>
<reference evidence="8 9" key="1">
    <citation type="submission" date="2016-10" db="EMBL/GenBank/DDBJ databases">
        <authorList>
            <person name="de Groot N.N."/>
        </authorList>
    </citation>
    <scope>NUCLEOTIDE SEQUENCE [LARGE SCALE GENOMIC DNA]</scope>
    <source>
        <strain evidence="8 9">DSM 18610</strain>
    </source>
</reference>
<dbReference type="Gene3D" id="1.10.287.130">
    <property type="match status" value="1"/>
</dbReference>
<dbReference type="FunFam" id="3.30.565.10:FF:000006">
    <property type="entry name" value="Sensor histidine kinase WalK"/>
    <property type="match status" value="1"/>
</dbReference>
<dbReference type="GO" id="GO:0000155">
    <property type="term" value="F:phosphorelay sensor kinase activity"/>
    <property type="evidence" value="ECO:0007669"/>
    <property type="project" value="InterPro"/>
</dbReference>
<name>A0A1H9JPG0_9SPHI</name>
<dbReference type="PROSITE" id="PS50109">
    <property type="entry name" value="HIS_KIN"/>
    <property type="match status" value="1"/>
</dbReference>
<evidence type="ECO:0000256" key="4">
    <source>
        <dbReference type="ARBA" id="ARBA00022679"/>
    </source>
</evidence>
<dbReference type="EC" id="2.7.13.3" evidence="2"/>
<dbReference type="Pfam" id="PF00512">
    <property type="entry name" value="HisKA"/>
    <property type="match status" value="1"/>
</dbReference>
<dbReference type="Pfam" id="PF02518">
    <property type="entry name" value="HATPase_c"/>
    <property type="match status" value="1"/>
</dbReference>
<dbReference type="Gene3D" id="3.30.565.10">
    <property type="entry name" value="Histidine kinase-like ATPase, C-terminal domain"/>
    <property type="match status" value="1"/>
</dbReference>
<gene>
    <name evidence="8" type="ORF">SAMN04488023_10213</name>
</gene>
<dbReference type="InterPro" id="IPR004358">
    <property type="entry name" value="Sig_transdc_His_kin-like_C"/>
</dbReference>
<dbReference type="InterPro" id="IPR036890">
    <property type="entry name" value="HATPase_C_sf"/>
</dbReference>
<evidence type="ECO:0000256" key="2">
    <source>
        <dbReference type="ARBA" id="ARBA00012438"/>
    </source>
</evidence>
<sequence>MHDLRSPITGIALLTEFLLDSENLNEDEKQMVQLIKDSSEDSLKFVNDLLNEGSARMEMDKELVDLEKLLKYCVNLLQYKALEKNQKIILNSQPVQFMLNREKIYRVISNLITNAIKFSPPETEIKVSLKLLDEIAMISIQDTGIGMPEEIKNNIFSLQENVKREGTEGEKSYGIGLITSKKIIEAHAGKLWFESTVHKGSTFFVKLPIICNVATAK</sequence>
<evidence type="ECO:0000256" key="3">
    <source>
        <dbReference type="ARBA" id="ARBA00022553"/>
    </source>
</evidence>
<dbReference type="PANTHER" id="PTHR43711">
    <property type="entry name" value="TWO-COMPONENT HISTIDINE KINASE"/>
    <property type="match status" value="1"/>
</dbReference>
<proteinExistence type="predicted"/>
<dbReference type="CDD" id="cd00082">
    <property type="entry name" value="HisKA"/>
    <property type="match status" value="1"/>
</dbReference>
<dbReference type="InterPro" id="IPR036097">
    <property type="entry name" value="HisK_dim/P_sf"/>
</dbReference>
<organism evidence="8 9">
    <name type="scientific">Pedobacter rhizosphaerae</name>
    <dbReference type="NCBI Taxonomy" id="390241"/>
    <lineage>
        <taxon>Bacteria</taxon>
        <taxon>Pseudomonadati</taxon>
        <taxon>Bacteroidota</taxon>
        <taxon>Sphingobacteriia</taxon>
        <taxon>Sphingobacteriales</taxon>
        <taxon>Sphingobacteriaceae</taxon>
        <taxon>Pedobacter</taxon>
    </lineage>
</organism>
<dbReference type="InterPro" id="IPR005467">
    <property type="entry name" value="His_kinase_dom"/>
</dbReference>
<evidence type="ECO:0000259" key="7">
    <source>
        <dbReference type="PROSITE" id="PS50109"/>
    </source>
</evidence>